<dbReference type="GO" id="GO:0003700">
    <property type="term" value="F:DNA-binding transcription factor activity"/>
    <property type="evidence" value="ECO:0007669"/>
    <property type="project" value="InterPro"/>
</dbReference>
<gene>
    <name evidence="3" type="ORF">GOMPHAMPRED_004647</name>
</gene>
<dbReference type="Proteomes" id="UP000664169">
    <property type="component" value="Unassembled WGS sequence"/>
</dbReference>
<keyword evidence="4" id="KW-1185">Reference proteome</keyword>
<feature type="region of interest" description="Disordered" evidence="2">
    <location>
        <begin position="408"/>
        <end position="456"/>
    </location>
</feature>
<dbReference type="Gene3D" id="1.20.5.170">
    <property type="match status" value="1"/>
</dbReference>
<evidence type="ECO:0000256" key="2">
    <source>
        <dbReference type="SAM" id="MobiDB-lite"/>
    </source>
</evidence>
<feature type="compositionally biased region" description="Basic and acidic residues" evidence="2">
    <location>
        <begin position="14"/>
        <end position="23"/>
    </location>
</feature>
<evidence type="ECO:0000313" key="3">
    <source>
        <dbReference type="EMBL" id="CAF9928299.1"/>
    </source>
</evidence>
<dbReference type="InterPro" id="IPR046347">
    <property type="entry name" value="bZIP_sf"/>
</dbReference>
<feature type="compositionally biased region" description="Low complexity" evidence="2">
    <location>
        <begin position="414"/>
        <end position="431"/>
    </location>
</feature>
<evidence type="ECO:0000313" key="4">
    <source>
        <dbReference type="Proteomes" id="UP000664169"/>
    </source>
</evidence>
<dbReference type="AlphaFoldDB" id="A0A8H3IVE9"/>
<feature type="compositionally biased region" description="Polar residues" evidence="2">
    <location>
        <begin position="131"/>
        <end position="147"/>
    </location>
</feature>
<dbReference type="SUPFAM" id="SSF57959">
    <property type="entry name" value="Leucine zipper domain"/>
    <property type="match status" value="1"/>
</dbReference>
<dbReference type="PANTHER" id="PTHR40618:SF1">
    <property type="entry name" value="B-ZIP TRANSCRIPTION FACTOR (EUROFUNG)"/>
    <property type="match status" value="1"/>
</dbReference>
<evidence type="ECO:0008006" key="5">
    <source>
        <dbReference type="Google" id="ProtNLM"/>
    </source>
</evidence>
<accession>A0A8H3IVE9</accession>
<feature type="region of interest" description="Disordered" evidence="2">
    <location>
        <begin position="131"/>
        <end position="150"/>
    </location>
</feature>
<dbReference type="OrthoDB" id="3555317at2759"/>
<feature type="coiled-coil region" evidence="1">
    <location>
        <begin position="55"/>
        <end position="89"/>
    </location>
</feature>
<reference evidence="3" key="1">
    <citation type="submission" date="2021-03" db="EMBL/GenBank/DDBJ databases">
        <authorList>
            <person name="Tagirdzhanova G."/>
        </authorList>
    </citation>
    <scope>NUCLEOTIDE SEQUENCE</scope>
</reference>
<comment type="caution">
    <text evidence="3">The sequence shown here is derived from an EMBL/GenBank/DDBJ whole genome shotgun (WGS) entry which is preliminary data.</text>
</comment>
<sequence>MRVGSKTKKASKMPKIEDEFGRETHRRGRPRVESHDESAVERRRTQIRLAQRAYRERKETTISALEGQVNHLKQVIKEINSTFNDLSEKAVVSGVLSLQPAFNNDFCLAMERLNELNQRAGVDDDNLSSTFSTVSPTSRQSSISQAKPITPPTHAIHTVHYNEPIMLDSRHGIDDPSIGMLGYEFDYSPNTTSMIMQDANLVHTQGWSESWALSNAMTRDAQLDDQLSPISSGWRTEIPAGLPVTLTYSWQETSFARRLLRNSHEKCLYLLTSPTAKVNPKENRARYSLSFMTKDHLIKKLRRTMNKTSSEPLEDWTMPMLHVGGAGLHYPRDPAEQEPPPGFTAEQNTGPFQVPSAAISVPPIYFPDKVASWLGLEGVWFDNRDVEVYLHQRGINVDGKSSHTVVEVDDAPELSSPSSTSTSSDGLDSSGTCISSASRNLSSPQNEFSPNKLDNLISSNTGGARKRKVVISVEKLVDDLNDRCFCLGRSPGYKQSDVDEILVRAIAEASEYREDHITLFD</sequence>
<feature type="compositionally biased region" description="Basic residues" evidence="2">
    <location>
        <begin position="1"/>
        <end position="12"/>
    </location>
</feature>
<organism evidence="3 4">
    <name type="scientific">Gomphillus americanus</name>
    <dbReference type="NCBI Taxonomy" id="1940652"/>
    <lineage>
        <taxon>Eukaryota</taxon>
        <taxon>Fungi</taxon>
        <taxon>Dikarya</taxon>
        <taxon>Ascomycota</taxon>
        <taxon>Pezizomycotina</taxon>
        <taxon>Lecanoromycetes</taxon>
        <taxon>OSLEUM clade</taxon>
        <taxon>Ostropomycetidae</taxon>
        <taxon>Ostropales</taxon>
        <taxon>Graphidaceae</taxon>
        <taxon>Gomphilloideae</taxon>
        <taxon>Gomphillus</taxon>
    </lineage>
</organism>
<proteinExistence type="predicted"/>
<name>A0A8H3IVE9_9LECA</name>
<feature type="compositionally biased region" description="Polar residues" evidence="2">
    <location>
        <begin position="432"/>
        <end position="449"/>
    </location>
</feature>
<protein>
    <recommendedName>
        <fullName evidence="5">BZIP domain-containing protein</fullName>
    </recommendedName>
</protein>
<feature type="compositionally biased region" description="Basic and acidic residues" evidence="2">
    <location>
        <begin position="30"/>
        <end position="42"/>
    </location>
</feature>
<dbReference type="CDD" id="cd14688">
    <property type="entry name" value="bZIP_YAP"/>
    <property type="match status" value="1"/>
</dbReference>
<keyword evidence="1" id="KW-0175">Coiled coil</keyword>
<dbReference type="PANTHER" id="PTHR40618">
    <property type="entry name" value="B-ZIP TRANSCRIPTION FACTOR (EUROFUNG)-RELATED"/>
    <property type="match status" value="1"/>
</dbReference>
<feature type="region of interest" description="Disordered" evidence="2">
    <location>
        <begin position="1"/>
        <end position="42"/>
    </location>
</feature>
<dbReference type="EMBL" id="CAJPDQ010000029">
    <property type="protein sequence ID" value="CAF9928299.1"/>
    <property type="molecule type" value="Genomic_DNA"/>
</dbReference>
<evidence type="ECO:0000256" key="1">
    <source>
        <dbReference type="SAM" id="Coils"/>
    </source>
</evidence>